<feature type="compositionally biased region" description="Low complexity" evidence="1">
    <location>
        <begin position="336"/>
        <end position="345"/>
    </location>
</feature>
<dbReference type="InterPro" id="IPR031367">
    <property type="entry name" value="CCDC24"/>
</dbReference>
<organism evidence="2 3">
    <name type="scientific">Paralvinella palmiformis</name>
    <dbReference type="NCBI Taxonomy" id="53620"/>
    <lineage>
        <taxon>Eukaryota</taxon>
        <taxon>Metazoa</taxon>
        <taxon>Spiralia</taxon>
        <taxon>Lophotrochozoa</taxon>
        <taxon>Annelida</taxon>
        <taxon>Polychaeta</taxon>
        <taxon>Sedentaria</taxon>
        <taxon>Canalipalpata</taxon>
        <taxon>Terebellida</taxon>
        <taxon>Terebelliformia</taxon>
        <taxon>Alvinellidae</taxon>
        <taxon>Paralvinella</taxon>
    </lineage>
</organism>
<feature type="region of interest" description="Disordered" evidence="1">
    <location>
        <begin position="127"/>
        <end position="155"/>
    </location>
</feature>
<evidence type="ECO:0000313" key="2">
    <source>
        <dbReference type="EMBL" id="KAK2150303.1"/>
    </source>
</evidence>
<gene>
    <name evidence="2" type="ORF">LSH36_413g02116</name>
</gene>
<evidence type="ECO:0000256" key="1">
    <source>
        <dbReference type="SAM" id="MobiDB-lite"/>
    </source>
</evidence>
<accession>A0AAD9JC14</accession>
<dbReference type="EMBL" id="JAODUP010000413">
    <property type="protein sequence ID" value="KAK2150303.1"/>
    <property type="molecule type" value="Genomic_DNA"/>
</dbReference>
<sequence length="427" mass="47882">MADPPATAPHQLYAYEPPISLWELIKSYVPEHELQEVKNILGESLVEQSIELHQEVETLLEIWRDYRSQTENNLMYHRLPEPPAARDRLISEIRFFVDSIREKADNTGIFTNIISKHNKSVLDYVFDNKRPETPSGGRPSSARSSRDGQETPVLATTPDRLSKIYAVSEKVDSLKKNLNFLQLDDVVHHLRQTLMEEVEWLLKDTEFLQKCLEDESDFRSDPIISREPSLADLREERCKLEKDLLADDVPRGLKDMNITTNRQMMKAGTIKKTATPPQTPPHGRLGPIKASHQMCTQTANKQCTNELCDIHKTKAVTAGTADSQVNTPLDRANRPSSVMSSSSASDLKLGSQPSAANRLVAETPTHVTIRTGTLSNSKMVKVGSLPLSHADVVLHTPSPPSSSKPRSSRPGSAQRFRRMVMECRDGH</sequence>
<feature type="compositionally biased region" description="Low complexity" evidence="1">
    <location>
        <begin position="403"/>
        <end position="412"/>
    </location>
</feature>
<evidence type="ECO:0008006" key="4">
    <source>
        <dbReference type="Google" id="ProtNLM"/>
    </source>
</evidence>
<evidence type="ECO:0000313" key="3">
    <source>
        <dbReference type="Proteomes" id="UP001208570"/>
    </source>
</evidence>
<comment type="caution">
    <text evidence="2">The sequence shown here is derived from an EMBL/GenBank/DDBJ whole genome shotgun (WGS) entry which is preliminary data.</text>
</comment>
<dbReference type="Pfam" id="PF15669">
    <property type="entry name" value="CCDC24"/>
    <property type="match status" value="1"/>
</dbReference>
<feature type="region of interest" description="Disordered" evidence="1">
    <location>
        <begin position="391"/>
        <end position="414"/>
    </location>
</feature>
<feature type="compositionally biased region" description="Low complexity" evidence="1">
    <location>
        <begin position="134"/>
        <end position="143"/>
    </location>
</feature>
<dbReference type="Proteomes" id="UP001208570">
    <property type="component" value="Unassembled WGS sequence"/>
</dbReference>
<proteinExistence type="predicted"/>
<name>A0AAD9JC14_9ANNE</name>
<protein>
    <recommendedName>
        <fullName evidence="4">Coiled-coil domain-containing protein 24</fullName>
    </recommendedName>
</protein>
<reference evidence="2" key="1">
    <citation type="journal article" date="2023" name="Mol. Biol. Evol.">
        <title>Third-Generation Sequencing Reveals the Adaptive Role of the Epigenome in Three Deep-Sea Polychaetes.</title>
        <authorList>
            <person name="Perez M."/>
            <person name="Aroh O."/>
            <person name="Sun Y."/>
            <person name="Lan Y."/>
            <person name="Juniper S.K."/>
            <person name="Young C.R."/>
            <person name="Angers B."/>
            <person name="Qian P.Y."/>
        </authorList>
    </citation>
    <scope>NUCLEOTIDE SEQUENCE</scope>
    <source>
        <strain evidence="2">P08H-3</strain>
    </source>
</reference>
<feature type="region of interest" description="Disordered" evidence="1">
    <location>
        <begin position="319"/>
        <end position="359"/>
    </location>
</feature>
<dbReference type="AlphaFoldDB" id="A0AAD9JC14"/>
<dbReference type="PANTHER" id="PTHR28601:SF1">
    <property type="entry name" value="COILED-COIL DOMAIN-CONTAINING PROTEIN 24"/>
    <property type="match status" value="1"/>
</dbReference>
<dbReference type="PANTHER" id="PTHR28601">
    <property type="entry name" value="COILED-COIL DOMAIN-CONTAINING PROTEIN 24"/>
    <property type="match status" value="1"/>
</dbReference>
<keyword evidence="3" id="KW-1185">Reference proteome</keyword>